<sequence>MSENLEFGWPDSYLDVRRVEGRDKVMFDGFFEVINGQDIPAYEFGVQSLW</sequence>
<feature type="non-terminal residue" evidence="1">
    <location>
        <position position="50"/>
    </location>
</feature>
<protein>
    <submittedName>
        <fullName evidence="1">Uncharacterized protein</fullName>
    </submittedName>
</protein>
<gene>
    <name evidence="1" type="ORF">S06H3_13961</name>
</gene>
<proteinExistence type="predicted"/>
<accession>X1MGG8</accession>
<dbReference type="AlphaFoldDB" id="X1MGG8"/>
<evidence type="ECO:0000313" key="1">
    <source>
        <dbReference type="EMBL" id="GAI17171.1"/>
    </source>
</evidence>
<reference evidence="1" key="1">
    <citation type="journal article" date="2014" name="Front. Microbiol.">
        <title>High frequency of phylogenetically diverse reductive dehalogenase-homologous genes in deep subseafloor sedimentary metagenomes.</title>
        <authorList>
            <person name="Kawai M."/>
            <person name="Futagami T."/>
            <person name="Toyoda A."/>
            <person name="Takaki Y."/>
            <person name="Nishi S."/>
            <person name="Hori S."/>
            <person name="Arai W."/>
            <person name="Tsubouchi T."/>
            <person name="Morono Y."/>
            <person name="Uchiyama I."/>
            <person name="Ito T."/>
            <person name="Fujiyama A."/>
            <person name="Inagaki F."/>
            <person name="Takami H."/>
        </authorList>
    </citation>
    <scope>NUCLEOTIDE SEQUENCE</scope>
    <source>
        <strain evidence="1">Expedition CK06-06</strain>
    </source>
</reference>
<name>X1MGG8_9ZZZZ</name>
<organism evidence="1">
    <name type="scientific">marine sediment metagenome</name>
    <dbReference type="NCBI Taxonomy" id="412755"/>
    <lineage>
        <taxon>unclassified sequences</taxon>
        <taxon>metagenomes</taxon>
        <taxon>ecological metagenomes</taxon>
    </lineage>
</organism>
<comment type="caution">
    <text evidence="1">The sequence shown here is derived from an EMBL/GenBank/DDBJ whole genome shotgun (WGS) entry which is preliminary data.</text>
</comment>
<dbReference type="EMBL" id="BARV01006820">
    <property type="protein sequence ID" value="GAI17171.1"/>
    <property type="molecule type" value="Genomic_DNA"/>
</dbReference>